<dbReference type="PROSITE" id="PS50949">
    <property type="entry name" value="HTH_GNTR"/>
    <property type="match status" value="1"/>
</dbReference>
<dbReference type="SMART" id="SM00345">
    <property type="entry name" value="HTH_GNTR"/>
    <property type="match status" value="1"/>
</dbReference>
<dbReference type="InterPro" id="IPR036390">
    <property type="entry name" value="WH_DNA-bd_sf"/>
</dbReference>
<dbReference type="InterPro" id="IPR036388">
    <property type="entry name" value="WH-like_DNA-bd_sf"/>
</dbReference>
<geneLocation type="plasmid" evidence="6 7">
    <name>pSA2</name>
</geneLocation>
<dbReference type="GO" id="GO:0003700">
    <property type="term" value="F:DNA-binding transcription factor activity"/>
    <property type="evidence" value="ECO:0007669"/>
    <property type="project" value="InterPro"/>
</dbReference>
<dbReference type="Pfam" id="PF07729">
    <property type="entry name" value="FCD"/>
    <property type="match status" value="1"/>
</dbReference>
<keyword evidence="2" id="KW-0238">DNA-binding</keyword>
<sequence length="247" mass="27989">MSNTTLENTLKEMILREELAPGERLTEAALSERLGVSRTPIRNILPRLAVEGFLSPVGKRGYVVAAVSEREIDDALDLRATLEGWAARTLAERGADPAVLEALEACLVEGDALFEKHHLDREDELEYGRMNERFHRLMIEGCQSPLLSMFIERLNNVPFVAPSVIVFDQVGLRRAFAMLHRAHGFHHAIVDAVRRRDGARAEFLFREHANHQRVSMFERRKAKAVVQRETEPRKNAPRKPRKVAAGD</sequence>
<proteinExistence type="predicted"/>
<evidence type="ECO:0000313" key="6">
    <source>
        <dbReference type="EMBL" id="AOR80829.1"/>
    </source>
</evidence>
<dbReference type="InterPro" id="IPR008920">
    <property type="entry name" value="TF_FadR/GntR_C"/>
</dbReference>
<evidence type="ECO:0000256" key="2">
    <source>
        <dbReference type="ARBA" id="ARBA00023125"/>
    </source>
</evidence>
<feature type="region of interest" description="Disordered" evidence="4">
    <location>
        <begin position="224"/>
        <end position="247"/>
    </location>
</feature>
<dbReference type="PANTHER" id="PTHR43537">
    <property type="entry name" value="TRANSCRIPTIONAL REGULATOR, GNTR FAMILY"/>
    <property type="match status" value="1"/>
</dbReference>
<keyword evidence="3" id="KW-0804">Transcription</keyword>
<evidence type="ECO:0000313" key="7">
    <source>
        <dbReference type="Proteomes" id="UP000094626"/>
    </source>
</evidence>
<dbReference type="AlphaFoldDB" id="A0A1D8AFF0"/>
<dbReference type="CDD" id="cd07377">
    <property type="entry name" value="WHTH_GntR"/>
    <property type="match status" value="1"/>
</dbReference>
<dbReference type="InterPro" id="IPR000524">
    <property type="entry name" value="Tscrpt_reg_HTH_GntR"/>
</dbReference>
<protein>
    <submittedName>
        <fullName evidence="6">GntR family transcriptional regulator</fullName>
    </submittedName>
</protein>
<dbReference type="KEGG" id="nre:BES08_28935"/>
<keyword evidence="1" id="KW-0805">Transcription regulation</keyword>
<name>A0A1D8AFF0_9SPHN</name>
<dbReference type="Proteomes" id="UP000094626">
    <property type="component" value="Plasmid pSA2"/>
</dbReference>
<evidence type="ECO:0000256" key="4">
    <source>
        <dbReference type="SAM" id="MobiDB-lite"/>
    </source>
</evidence>
<feature type="compositionally biased region" description="Basic residues" evidence="4">
    <location>
        <begin position="235"/>
        <end position="247"/>
    </location>
</feature>
<gene>
    <name evidence="6" type="ORF">BES08_28935</name>
</gene>
<dbReference type="Gene3D" id="1.20.120.530">
    <property type="entry name" value="GntR ligand-binding domain-like"/>
    <property type="match status" value="1"/>
</dbReference>
<evidence type="ECO:0000259" key="5">
    <source>
        <dbReference type="PROSITE" id="PS50949"/>
    </source>
</evidence>
<evidence type="ECO:0000256" key="1">
    <source>
        <dbReference type="ARBA" id="ARBA00023015"/>
    </source>
</evidence>
<feature type="domain" description="HTH gntR-type" evidence="5">
    <location>
        <begin position="1"/>
        <end position="67"/>
    </location>
</feature>
<dbReference type="Gene3D" id="1.10.10.10">
    <property type="entry name" value="Winged helix-like DNA-binding domain superfamily/Winged helix DNA-binding domain"/>
    <property type="match status" value="1"/>
</dbReference>
<dbReference type="SUPFAM" id="SSF48008">
    <property type="entry name" value="GntR ligand-binding domain-like"/>
    <property type="match status" value="1"/>
</dbReference>
<dbReference type="RefSeq" id="WP_008833618.1">
    <property type="nucleotide sequence ID" value="NZ_CP017077.1"/>
</dbReference>
<organism evidence="6 7">
    <name type="scientific">Novosphingobium resinovorum</name>
    <dbReference type="NCBI Taxonomy" id="158500"/>
    <lineage>
        <taxon>Bacteria</taxon>
        <taxon>Pseudomonadati</taxon>
        <taxon>Pseudomonadota</taxon>
        <taxon>Alphaproteobacteria</taxon>
        <taxon>Sphingomonadales</taxon>
        <taxon>Sphingomonadaceae</taxon>
        <taxon>Novosphingobium</taxon>
    </lineage>
</organism>
<dbReference type="InterPro" id="IPR011711">
    <property type="entry name" value="GntR_C"/>
</dbReference>
<dbReference type="GO" id="GO:0003677">
    <property type="term" value="F:DNA binding"/>
    <property type="evidence" value="ECO:0007669"/>
    <property type="project" value="UniProtKB-KW"/>
</dbReference>
<reference evidence="7" key="1">
    <citation type="journal article" date="2017" name="J. Biotechnol.">
        <title>Complete genome sequence of Novosphingobium resinovorum SA1, a versatile xenobiotic-degrading bacterium capable of utilizing sulfanilic acid.</title>
        <authorList>
            <person name="Hegedus B."/>
            <person name="Kos P.B."/>
            <person name="Balint B."/>
            <person name="Maroti G."/>
            <person name="Gan H.M."/>
            <person name="Perei K."/>
            <person name="Rakhely G."/>
        </authorList>
    </citation>
    <scope>NUCLEOTIDE SEQUENCE [LARGE SCALE GENOMIC DNA]</scope>
    <source>
        <strain evidence="7">SA1</strain>
    </source>
</reference>
<keyword evidence="7" id="KW-1185">Reference proteome</keyword>
<dbReference type="EMBL" id="CP017077">
    <property type="protein sequence ID" value="AOR80829.1"/>
    <property type="molecule type" value="Genomic_DNA"/>
</dbReference>
<evidence type="ECO:0000256" key="3">
    <source>
        <dbReference type="ARBA" id="ARBA00023163"/>
    </source>
</evidence>
<dbReference type="SUPFAM" id="SSF46785">
    <property type="entry name" value="Winged helix' DNA-binding domain"/>
    <property type="match status" value="1"/>
</dbReference>
<dbReference type="SMART" id="SM00895">
    <property type="entry name" value="FCD"/>
    <property type="match status" value="1"/>
</dbReference>
<dbReference type="Pfam" id="PF00392">
    <property type="entry name" value="GntR"/>
    <property type="match status" value="1"/>
</dbReference>
<dbReference type="OrthoDB" id="7620579at2"/>
<dbReference type="PANTHER" id="PTHR43537:SF51">
    <property type="entry name" value="HTH-TYPE TRANSCRIPTIONAL REGULATOR LGOR-RELATED"/>
    <property type="match status" value="1"/>
</dbReference>
<accession>A0A1D8AFF0</accession>
<keyword evidence="6" id="KW-0614">Plasmid</keyword>